<evidence type="ECO:0000313" key="2">
    <source>
        <dbReference type="EMBL" id="KAK7053900.1"/>
    </source>
</evidence>
<proteinExistence type="predicted"/>
<name>A0AAW0DSF4_9AGAR</name>
<dbReference type="Proteomes" id="UP001362999">
    <property type="component" value="Unassembled WGS sequence"/>
</dbReference>
<keyword evidence="3" id="KW-1185">Reference proteome</keyword>
<evidence type="ECO:0000256" key="1">
    <source>
        <dbReference type="SAM" id="MobiDB-lite"/>
    </source>
</evidence>
<protein>
    <submittedName>
        <fullName evidence="2">Uncharacterized protein</fullName>
    </submittedName>
</protein>
<accession>A0AAW0DSF4</accession>
<evidence type="ECO:0000313" key="3">
    <source>
        <dbReference type="Proteomes" id="UP001362999"/>
    </source>
</evidence>
<gene>
    <name evidence="2" type="ORF">R3P38DRAFT_3171317</name>
</gene>
<reference evidence="2 3" key="1">
    <citation type="journal article" date="2024" name="J Genomics">
        <title>Draft genome sequencing and assembly of Favolaschia claudopus CIRM-BRFM 2984 isolated from oak limbs.</title>
        <authorList>
            <person name="Navarro D."/>
            <person name="Drula E."/>
            <person name="Chaduli D."/>
            <person name="Cazenave R."/>
            <person name="Ahrendt S."/>
            <person name="Wang J."/>
            <person name="Lipzen A."/>
            <person name="Daum C."/>
            <person name="Barry K."/>
            <person name="Grigoriev I.V."/>
            <person name="Favel A."/>
            <person name="Rosso M.N."/>
            <person name="Martin F."/>
        </authorList>
    </citation>
    <scope>NUCLEOTIDE SEQUENCE [LARGE SCALE GENOMIC DNA]</scope>
    <source>
        <strain evidence="2 3">CIRM-BRFM 2984</strain>
    </source>
</reference>
<dbReference type="AlphaFoldDB" id="A0AAW0DSF4"/>
<feature type="region of interest" description="Disordered" evidence="1">
    <location>
        <begin position="20"/>
        <end position="46"/>
    </location>
</feature>
<sequence>MSGTIPTYYAVCSSRYQPGRLPALPVPPQAPTVERQQRVKKRNGKPAQRRLPEGYVFIPPPNPLNFPPTYHFIEAGPLNERSKPKRSVLGALTNIADRVLSKRNKEPEVDLADENGSVKLRRRSWARGCGQYINLGCEMVAESGFASSRILFDWRYVWWRRWAAGRAARGFILRFSRQLNPGDTAGGGVGLLVGSVWLGSFLVSRVSTCM</sequence>
<organism evidence="2 3">
    <name type="scientific">Favolaschia claudopus</name>
    <dbReference type="NCBI Taxonomy" id="2862362"/>
    <lineage>
        <taxon>Eukaryota</taxon>
        <taxon>Fungi</taxon>
        <taxon>Dikarya</taxon>
        <taxon>Basidiomycota</taxon>
        <taxon>Agaricomycotina</taxon>
        <taxon>Agaricomycetes</taxon>
        <taxon>Agaricomycetidae</taxon>
        <taxon>Agaricales</taxon>
        <taxon>Marasmiineae</taxon>
        <taxon>Mycenaceae</taxon>
        <taxon>Favolaschia</taxon>
    </lineage>
</organism>
<dbReference type="EMBL" id="JAWWNJ010000006">
    <property type="protein sequence ID" value="KAK7053900.1"/>
    <property type="molecule type" value="Genomic_DNA"/>
</dbReference>
<comment type="caution">
    <text evidence="2">The sequence shown here is derived from an EMBL/GenBank/DDBJ whole genome shotgun (WGS) entry which is preliminary data.</text>
</comment>